<evidence type="ECO:0000313" key="8">
    <source>
        <dbReference type="Proteomes" id="UP001431783"/>
    </source>
</evidence>
<evidence type="ECO:0000256" key="5">
    <source>
        <dbReference type="SAM" id="SignalP"/>
    </source>
</evidence>
<proteinExistence type="inferred from homology"/>
<evidence type="ECO:0000256" key="3">
    <source>
        <dbReference type="ARBA" id="ARBA00022525"/>
    </source>
</evidence>
<name>A0AAW1UKN1_9CUCU</name>
<comment type="subcellular location">
    <subcellularLocation>
        <location evidence="1">Secreted</location>
    </subcellularLocation>
</comment>
<organism evidence="7 8">
    <name type="scientific">Henosepilachna vigintioctopunctata</name>
    <dbReference type="NCBI Taxonomy" id="420089"/>
    <lineage>
        <taxon>Eukaryota</taxon>
        <taxon>Metazoa</taxon>
        <taxon>Ecdysozoa</taxon>
        <taxon>Arthropoda</taxon>
        <taxon>Hexapoda</taxon>
        <taxon>Insecta</taxon>
        <taxon>Pterygota</taxon>
        <taxon>Neoptera</taxon>
        <taxon>Endopterygota</taxon>
        <taxon>Coleoptera</taxon>
        <taxon>Polyphaga</taxon>
        <taxon>Cucujiformia</taxon>
        <taxon>Coccinelloidea</taxon>
        <taxon>Coccinellidae</taxon>
        <taxon>Epilachninae</taxon>
        <taxon>Epilachnini</taxon>
        <taxon>Henosepilachna</taxon>
    </lineage>
</organism>
<feature type="chain" id="PRO_5043452628" description="Lipase domain-containing protein" evidence="5">
    <location>
        <begin position="18"/>
        <end position="406"/>
    </location>
</feature>
<keyword evidence="8" id="KW-1185">Reference proteome</keyword>
<dbReference type="AlphaFoldDB" id="A0AAW1UKN1"/>
<comment type="similarity">
    <text evidence="2 4">Belongs to the AB hydrolase superfamily. Lipase family.</text>
</comment>
<evidence type="ECO:0000259" key="6">
    <source>
        <dbReference type="Pfam" id="PF00151"/>
    </source>
</evidence>
<keyword evidence="5" id="KW-0732">Signal</keyword>
<protein>
    <recommendedName>
        <fullName evidence="6">Lipase domain-containing protein</fullName>
    </recommendedName>
</protein>
<feature type="signal peptide" evidence="5">
    <location>
        <begin position="1"/>
        <end position="17"/>
    </location>
</feature>
<dbReference type="GO" id="GO:0016298">
    <property type="term" value="F:lipase activity"/>
    <property type="evidence" value="ECO:0007669"/>
    <property type="project" value="InterPro"/>
</dbReference>
<dbReference type="GO" id="GO:0016042">
    <property type="term" value="P:lipid catabolic process"/>
    <property type="evidence" value="ECO:0007669"/>
    <property type="project" value="TreeGrafter"/>
</dbReference>
<dbReference type="Gene3D" id="3.40.50.1820">
    <property type="entry name" value="alpha/beta hydrolase"/>
    <property type="match status" value="1"/>
</dbReference>
<dbReference type="GO" id="GO:0005615">
    <property type="term" value="C:extracellular space"/>
    <property type="evidence" value="ECO:0007669"/>
    <property type="project" value="TreeGrafter"/>
</dbReference>
<evidence type="ECO:0000256" key="4">
    <source>
        <dbReference type="RuleBase" id="RU004262"/>
    </source>
</evidence>
<dbReference type="InterPro" id="IPR033906">
    <property type="entry name" value="Lipase_N"/>
</dbReference>
<gene>
    <name evidence="7" type="ORF">WA026_017173</name>
</gene>
<reference evidence="7 8" key="1">
    <citation type="submission" date="2023-03" db="EMBL/GenBank/DDBJ databases">
        <title>Genome insight into feeding habits of ladybird beetles.</title>
        <authorList>
            <person name="Li H.-S."/>
            <person name="Huang Y.-H."/>
            <person name="Pang H."/>
        </authorList>
    </citation>
    <scope>NUCLEOTIDE SEQUENCE [LARGE SCALE GENOMIC DNA]</scope>
    <source>
        <strain evidence="7">SYSU_2023b</strain>
        <tissue evidence="7">Whole body</tissue>
    </source>
</reference>
<dbReference type="Proteomes" id="UP001431783">
    <property type="component" value="Unassembled WGS sequence"/>
</dbReference>
<accession>A0AAW1UKN1</accession>
<evidence type="ECO:0000256" key="2">
    <source>
        <dbReference type="ARBA" id="ARBA00010701"/>
    </source>
</evidence>
<comment type="caution">
    <text evidence="7">The sequence shown here is derived from an EMBL/GenBank/DDBJ whole genome shotgun (WGS) entry which is preliminary data.</text>
</comment>
<dbReference type="PANTHER" id="PTHR11610">
    <property type="entry name" value="LIPASE"/>
    <property type="match status" value="1"/>
</dbReference>
<dbReference type="InterPro" id="IPR029058">
    <property type="entry name" value="AB_hydrolase_fold"/>
</dbReference>
<feature type="domain" description="Lipase" evidence="6">
    <location>
        <begin position="61"/>
        <end position="318"/>
    </location>
</feature>
<dbReference type="EMBL" id="JARQZJ010000070">
    <property type="protein sequence ID" value="KAK9881655.1"/>
    <property type="molecule type" value="Genomic_DNA"/>
</dbReference>
<dbReference type="InterPro" id="IPR000734">
    <property type="entry name" value="TAG_lipase"/>
</dbReference>
<dbReference type="SUPFAM" id="SSF53474">
    <property type="entry name" value="alpha/beta-Hydrolases"/>
    <property type="match status" value="1"/>
</dbReference>
<dbReference type="FunFam" id="3.40.50.1820:FF:000076">
    <property type="entry name" value="phospholipase A1"/>
    <property type="match status" value="1"/>
</dbReference>
<keyword evidence="3" id="KW-0964">Secreted</keyword>
<dbReference type="InterPro" id="IPR013818">
    <property type="entry name" value="Lipase"/>
</dbReference>
<evidence type="ECO:0000256" key="1">
    <source>
        <dbReference type="ARBA" id="ARBA00004613"/>
    </source>
</evidence>
<evidence type="ECO:0000313" key="7">
    <source>
        <dbReference type="EMBL" id="KAK9881655.1"/>
    </source>
</evidence>
<dbReference type="GO" id="GO:0017171">
    <property type="term" value="F:serine hydrolase activity"/>
    <property type="evidence" value="ECO:0007669"/>
    <property type="project" value="TreeGrafter"/>
</dbReference>
<dbReference type="Pfam" id="PF00151">
    <property type="entry name" value="Lipase"/>
    <property type="match status" value="1"/>
</dbReference>
<sequence length="406" mass="45539">MEYSLLILILVWRFVNCQSPPISVRIPQSMIPVPPGLDRSLRNEGLTFGNCKVVINDICPDPDVNFFLYTRIHPQVPQAIRVGGDPHVSNLTKSAFNPSNPVKIIIHGYNSDMYLSALVEIKDQYLKTNDYNVFAVDWSPLGESPCYLAALWNIKHVGICTSQLVSRIKELGVEDIHVIGFSLGAHIPAHLANALLPYKLPRITGLDPAGPGFITASKANKLDKSDANFVDIIHTNSFIQGLVEALGHVDFYLNGGIIQPGCWAERRFFACNHHRAPLYFAESINTQLGFWGWPCPSYFEYILGNCPPKDPQIIMGDHAKNSSSGVHLVITESVSPFAVGKYTGPAIEILRQSEMHRKTILRKYRTTIEEYLDDDSIEDVTYNRTELKKYFNERLADELMPLVTVI</sequence>
<dbReference type="PANTHER" id="PTHR11610:SF151">
    <property type="entry name" value="PHOSPHOLIPASE A1 MEMBER A-LIKE PROTEIN"/>
    <property type="match status" value="1"/>
</dbReference>
<dbReference type="PRINTS" id="PR00821">
    <property type="entry name" value="TAGLIPASE"/>
</dbReference>
<dbReference type="CDD" id="cd00707">
    <property type="entry name" value="Pancreat_lipase_like"/>
    <property type="match status" value="1"/>
</dbReference>